<evidence type="ECO:0000313" key="4">
    <source>
        <dbReference type="EMBL" id="OKA08371.1"/>
    </source>
</evidence>
<accession>A0A154MT70</accession>
<dbReference type="RefSeq" id="WP_061986251.1">
    <property type="nucleotide sequence ID" value="NZ_FOPQ01000008.1"/>
</dbReference>
<dbReference type="EMBL" id="LQCI01000003">
    <property type="protein sequence ID" value="KZB87538.1"/>
    <property type="molecule type" value="Genomic_DNA"/>
</dbReference>
<gene>
    <name evidence="4" type="ORF">ATP06_0213995</name>
    <name evidence="3" type="ORF">AVL48_23235</name>
</gene>
<name>A0A154MT70_9PSEU</name>
<feature type="transmembrane region" description="Helical" evidence="2">
    <location>
        <begin position="22"/>
        <end position="45"/>
    </location>
</feature>
<keyword evidence="2" id="KW-0812">Transmembrane</keyword>
<keyword evidence="2" id="KW-1133">Transmembrane helix</keyword>
<evidence type="ECO:0000313" key="3">
    <source>
        <dbReference type="EMBL" id="KZB87538.1"/>
    </source>
</evidence>
<reference evidence="3 5" key="1">
    <citation type="submission" date="2015-12" db="EMBL/GenBank/DDBJ databases">
        <title>Amycolatopsis regifaucium genome sequencing and assembly.</title>
        <authorList>
            <person name="Mayilraj S."/>
        </authorList>
    </citation>
    <scope>NUCLEOTIDE SEQUENCE [LARGE SCALE GENOMIC DNA]</scope>
    <source>
        <strain evidence="3 5">GY080</strain>
    </source>
</reference>
<comment type="caution">
    <text evidence="3">The sequence shown here is derived from an EMBL/GenBank/DDBJ whole genome shotgun (WGS) entry which is preliminary data.</text>
</comment>
<organism evidence="3 5">
    <name type="scientific">Amycolatopsis regifaucium</name>
    <dbReference type="NCBI Taxonomy" id="546365"/>
    <lineage>
        <taxon>Bacteria</taxon>
        <taxon>Bacillati</taxon>
        <taxon>Actinomycetota</taxon>
        <taxon>Actinomycetes</taxon>
        <taxon>Pseudonocardiales</taxon>
        <taxon>Pseudonocardiaceae</taxon>
        <taxon>Amycolatopsis</taxon>
    </lineage>
</organism>
<dbReference type="InterPro" id="IPR023346">
    <property type="entry name" value="Lysozyme-like_dom_sf"/>
</dbReference>
<evidence type="ECO:0000313" key="5">
    <source>
        <dbReference type="Proteomes" id="UP000076321"/>
    </source>
</evidence>
<evidence type="ECO:0000256" key="1">
    <source>
        <dbReference type="SAM" id="MobiDB-lite"/>
    </source>
</evidence>
<dbReference type="OrthoDB" id="9796191at2"/>
<sequence length="235" mass="24929">MAETTQSSADTPEYFSRPLPPYVSRLAFAGGLVLTGVVLIMTVGVQRPGGEEPPPPPQPQPALAVPDQKPQPGVATPRAGLAAPPDRPTVSDAAELETWAKRVASKTRLPVADLSAYGRAEMWLRRQKPGCHLSWATLAGISHVEAAQGRPGPITLAPDVWAKHSMRATGDGKRPDTKNLDDAAFATARYLCADGDDIATPAGWWKAMRVFNPAVPYVQEVFSAADAYADASVAP</sequence>
<dbReference type="EMBL" id="LOBU02000012">
    <property type="protein sequence ID" value="OKA08371.1"/>
    <property type="molecule type" value="Genomic_DNA"/>
</dbReference>
<dbReference type="AlphaFoldDB" id="A0A154MT70"/>
<keyword evidence="2" id="KW-0472">Membrane</keyword>
<reference evidence="4 6" key="2">
    <citation type="submission" date="2016-11" db="EMBL/GenBank/DDBJ databases">
        <title>Genome sequencing of Amycolatopsis regifaucium.</title>
        <authorList>
            <person name="Mayilraj S."/>
            <person name="Kaur N."/>
        </authorList>
    </citation>
    <scope>NUCLEOTIDE SEQUENCE [LARGE SCALE GENOMIC DNA]</scope>
    <source>
        <strain evidence="4 6">GY080</strain>
    </source>
</reference>
<keyword evidence="6" id="KW-1185">Reference proteome</keyword>
<dbReference type="SUPFAM" id="SSF53955">
    <property type="entry name" value="Lysozyme-like"/>
    <property type="match status" value="1"/>
</dbReference>
<feature type="region of interest" description="Disordered" evidence="1">
    <location>
        <begin position="48"/>
        <end position="90"/>
    </location>
</feature>
<dbReference type="Proteomes" id="UP000076321">
    <property type="component" value="Unassembled WGS sequence"/>
</dbReference>
<evidence type="ECO:0000256" key="2">
    <source>
        <dbReference type="SAM" id="Phobius"/>
    </source>
</evidence>
<feature type="compositionally biased region" description="Pro residues" evidence="1">
    <location>
        <begin position="51"/>
        <end position="60"/>
    </location>
</feature>
<protein>
    <submittedName>
        <fullName evidence="3">Murein transglycosylase</fullName>
    </submittedName>
</protein>
<evidence type="ECO:0000313" key="6">
    <source>
        <dbReference type="Proteomes" id="UP000186883"/>
    </source>
</evidence>
<dbReference type="Proteomes" id="UP000186883">
    <property type="component" value="Unassembled WGS sequence"/>
</dbReference>
<proteinExistence type="predicted"/>